<dbReference type="Pfam" id="PF14438">
    <property type="entry name" value="SM-ATX"/>
    <property type="match status" value="1"/>
</dbReference>
<name>A0AAW1PQL0_9CHLO</name>
<evidence type="ECO:0000313" key="4">
    <source>
        <dbReference type="Proteomes" id="UP001489004"/>
    </source>
</evidence>
<feature type="compositionally biased region" description="Basic and acidic residues" evidence="1">
    <location>
        <begin position="542"/>
        <end position="553"/>
    </location>
</feature>
<dbReference type="AlphaFoldDB" id="A0AAW1PQL0"/>
<sequence>MSVLIGYTVEVQVKSGAVYEGIFHALHPENKDLNVVLKEAKLIRDSAKGDGSAIGQRHKVLIVYSADLVQLVAKDIRMSAEDVGPVGGADDEREFSTDAAISRGRGGSFGRELQRWTPAEGEALELERLEDSSRGRGRGSGNWDQFAANKEMYGVQTTFDEDVYTTKLDKSATRISEREAARIAAEIESSVAGHYHLAEERGDQIDDSGIDEEERWSSVHRAPSSTSGAQAQAQAQGEAQAQEDARNADTFGSSASSQAGESLQAESSSTSAEAGVSANGAGPKGAWTNAGASVAAVSGGQRWDRPSTVKTSAPVDVRREHNKLREHLTGTKKDRSSPYGTPKGLKSPLASPLVGNPAKLEALDLNPGTARYDDQTRKAFSEFKASQVRSKAEAAKQARSSELRNFSQELKFGGARSDDLAPSTSSAASDKASSSPASTPPGPAPLPDTAASRPVASLPKAMPAKPLPASAQAVASSSSRPPSSAGTAPSSSSGANGPSREQRRPPSPGMAGPGPRRPEREHSRERSSSASANSSGYAHSNHNREREHSRERGGPAAGAHHPKQMTHSVAMAGPGPGGPMHMGMPMAMQPHMGAWMPQQFMPGQPFMAPMAPGMPQQQIMPYAMAGPRPYGPGGGPPYMMPAGPYGMMYAGPPGMAAGPGRPQMFPPQGYAMQMGSMPPHGMPMNDGAAGGSSPGHK</sequence>
<keyword evidence="4" id="KW-1185">Reference proteome</keyword>
<proteinExistence type="predicted"/>
<feature type="compositionally biased region" description="Basic and acidic residues" evidence="1">
    <location>
        <begin position="516"/>
        <end position="527"/>
    </location>
</feature>
<evidence type="ECO:0000259" key="2">
    <source>
        <dbReference type="SMART" id="SM01272"/>
    </source>
</evidence>
<feature type="compositionally biased region" description="Polar residues" evidence="1">
    <location>
        <begin position="250"/>
        <end position="272"/>
    </location>
</feature>
<dbReference type="GO" id="GO:0010494">
    <property type="term" value="C:cytoplasmic stress granule"/>
    <property type="evidence" value="ECO:0007669"/>
    <property type="project" value="TreeGrafter"/>
</dbReference>
<dbReference type="GO" id="GO:0034063">
    <property type="term" value="P:stress granule assembly"/>
    <property type="evidence" value="ECO:0007669"/>
    <property type="project" value="TreeGrafter"/>
</dbReference>
<dbReference type="GO" id="GO:0003729">
    <property type="term" value="F:mRNA binding"/>
    <property type="evidence" value="ECO:0007669"/>
    <property type="project" value="TreeGrafter"/>
</dbReference>
<dbReference type="InterPro" id="IPR025852">
    <property type="entry name" value="SM_dom_ATX"/>
</dbReference>
<protein>
    <recommendedName>
        <fullName evidence="2">LsmAD domain-containing protein</fullName>
    </recommendedName>
</protein>
<dbReference type="SMART" id="SM01272">
    <property type="entry name" value="LsmAD"/>
    <property type="match status" value="1"/>
</dbReference>
<feature type="compositionally biased region" description="Low complexity" evidence="1">
    <location>
        <begin position="447"/>
        <end position="499"/>
    </location>
</feature>
<accession>A0AAW1PQL0</accession>
<evidence type="ECO:0000313" key="3">
    <source>
        <dbReference type="EMBL" id="KAK9811701.1"/>
    </source>
</evidence>
<feature type="compositionally biased region" description="Basic and acidic residues" evidence="1">
    <location>
        <begin position="390"/>
        <end position="402"/>
    </location>
</feature>
<feature type="compositionally biased region" description="Low complexity" evidence="1">
    <location>
        <begin position="228"/>
        <end position="242"/>
    </location>
</feature>
<dbReference type="PANTHER" id="PTHR12854:SF7">
    <property type="entry name" value="ATAXIN-2 HOMOLOG"/>
    <property type="match status" value="1"/>
</dbReference>
<feature type="compositionally biased region" description="Acidic residues" evidence="1">
    <location>
        <begin position="205"/>
        <end position="214"/>
    </location>
</feature>
<feature type="domain" description="LsmAD" evidence="2">
    <location>
        <begin position="153"/>
        <end position="222"/>
    </location>
</feature>
<feature type="compositionally biased region" description="Low complexity" evidence="1">
    <location>
        <begin position="421"/>
        <end position="437"/>
    </location>
</feature>
<feature type="region of interest" description="Disordered" evidence="1">
    <location>
        <begin position="199"/>
        <end position="285"/>
    </location>
</feature>
<dbReference type="Proteomes" id="UP001489004">
    <property type="component" value="Unassembled WGS sequence"/>
</dbReference>
<gene>
    <name evidence="3" type="ORF">WJX72_008616</name>
</gene>
<reference evidence="3 4" key="1">
    <citation type="journal article" date="2024" name="Nat. Commun.">
        <title>Phylogenomics reveals the evolutionary origins of lichenization in chlorophyte algae.</title>
        <authorList>
            <person name="Puginier C."/>
            <person name="Libourel C."/>
            <person name="Otte J."/>
            <person name="Skaloud P."/>
            <person name="Haon M."/>
            <person name="Grisel S."/>
            <person name="Petersen M."/>
            <person name="Berrin J.G."/>
            <person name="Delaux P.M."/>
            <person name="Dal Grande F."/>
            <person name="Keller J."/>
        </authorList>
    </citation>
    <scope>NUCLEOTIDE SEQUENCE [LARGE SCALE GENOMIC DNA]</scope>
    <source>
        <strain evidence="3 4">SAG 2043</strain>
    </source>
</reference>
<dbReference type="InterPro" id="IPR045117">
    <property type="entry name" value="ATXN2-like"/>
</dbReference>
<comment type="caution">
    <text evidence="3">The sequence shown here is derived from an EMBL/GenBank/DDBJ whole genome shotgun (WGS) entry which is preliminary data.</text>
</comment>
<dbReference type="InterPro" id="IPR009604">
    <property type="entry name" value="LsmAD_domain"/>
</dbReference>
<feature type="compositionally biased region" description="Low complexity" evidence="1">
    <location>
        <begin position="528"/>
        <end position="540"/>
    </location>
</feature>
<organism evidence="3 4">
    <name type="scientific">[Myrmecia] bisecta</name>
    <dbReference type="NCBI Taxonomy" id="41462"/>
    <lineage>
        <taxon>Eukaryota</taxon>
        <taxon>Viridiplantae</taxon>
        <taxon>Chlorophyta</taxon>
        <taxon>core chlorophytes</taxon>
        <taxon>Trebouxiophyceae</taxon>
        <taxon>Trebouxiales</taxon>
        <taxon>Trebouxiaceae</taxon>
        <taxon>Myrmecia</taxon>
    </lineage>
</organism>
<feature type="compositionally biased region" description="Basic and acidic residues" evidence="1">
    <location>
        <begin position="316"/>
        <end position="336"/>
    </location>
</feature>
<dbReference type="PANTHER" id="PTHR12854">
    <property type="entry name" value="ATAXIN 2-RELATED"/>
    <property type="match status" value="1"/>
</dbReference>
<feature type="region of interest" description="Disordered" evidence="1">
    <location>
        <begin position="384"/>
        <end position="582"/>
    </location>
</feature>
<dbReference type="Pfam" id="PF06741">
    <property type="entry name" value="LsmAD"/>
    <property type="match status" value="1"/>
</dbReference>
<feature type="region of interest" description="Disordered" evidence="1">
    <location>
        <begin position="298"/>
        <end position="353"/>
    </location>
</feature>
<evidence type="ECO:0000256" key="1">
    <source>
        <dbReference type="SAM" id="MobiDB-lite"/>
    </source>
</evidence>
<dbReference type="EMBL" id="JALJOR010000009">
    <property type="protein sequence ID" value="KAK9811701.1"/>
    <property type="molecule type" value="Genomic_DNA"/>
</dbReference>